<gene>
    <name evidence="2" type="ORF">IAB77_08630</name>
</gene>
<feature type="region of interest" description="Disordered" evidence="1">
    <location>
        <begin position="249"/>
        <end position="272"/>
    </location>
</feature>
<comment type="caution">
    <text evidence="2">The sequence shown here is derived from an EMBL/GenBank/DDBJ whole genome shotgun (WGS) entry which is preliminary data.</text>
</comment>
<evidence type="ECO:0000256" key="1">
    <source>
        <dbReference type="SAM" id="MobiDB-lite"/>
    </source>
</evidence>
<name>A0A9D0ZFS2_9FIRM</name>
<protein>
    <submittedName>
        <fullName evidence="2">Uncharacterized protein</fullName>
    </submittedName>
</protein>
<evidence type="ECO:0000313" key="3">
    <source>
        <dbReference type="Proteomes" id="UP000824262"/>
    </source>
</evidence>
<feature type="compositionally biased region" description="Low complexity" evidence="1">
    <location>
        <begin position="252"/>
        <end position="272"/>
    </location>
</feature>
<dbReference type="AlphaFoldDB" id="A0A9D0ZFS2"/>
<dbReference type="EMBL" id="DVGA01000095">
    <property type="protein sequence ID" value="HIQ79307.1"/>
    <property type="molecule type" value="Genomic_DNA"/>
</dbReference>
<organism evidence="2 3">
    <name type="scientific">Candidatus Scatomorpha intestinavium</name>
    <dbReference type="NCBI Taxonomy" id="2840922"/>
    <lineage>
        <taxon>Bacteria</taxon>
        <taxon>Bacillati</taxon>
        <taxon>Bacillota</taxon>
        <taxon>Clostridia</taxon>
        <taxon>Eubacteriales</taxon>
        <taxon>Candidatus Scatomorpha</taxon>
    </lineage>
</organism>
<accession>A0A9D0ZFS2</accession>
<proteinExistence type="predicted"/>
<reference evidence="2" key="1">
    <citation type="submission" date="2020-10" db="EMBL/GenBank/DDBJ databases">
        <authorList>
            <person name="Gilroy R."/>
        </authorList>
    </citation>
    <scope>NUCLEOTIDE SEQUENCE</scope>
    <source>
        <strain evidence="2">ChiBcolR7-354</strain>
    </source>
</reference>
<reference evidence="2" key="2">
    <citation type="journal article" date="2021" name="PeerJ">
        <title>Extensive microbial diversity within the chicken gut microbiome revealed by metagenomics and culture.</title>
        <authorList>
            <person name="Gilroy R."/>
            <person name="Ravi A."/>
            <person name="Getino M."/>
            <person name="Pursley I."/>
            <person name="Horton D.L."/>
            <person name="Alikhan N.F."/>
            <person name="Baker D."/>
            <person name="Gharbi K."/>
            <person name="Hall N."/>
            <person name="Watson M."/>
            <person name="Adriaenssens E.M."/>
            <person name="Foster-Nyarko E."/>
            <person name="Jarju S."/>
            <person name="Secka A."/>
            <person name="Antonio M."/>
            <person name="Oren A."/>
            <person name="Chaudhuri R.R."/>
            <person name="La Ragione R."/>
            <person name="Hildebrand F."/>
            <person name="Pallen M.J."/>
        </authorList>
    </citation>
    <scope>NUCLEOTIDE SEQUENCE</scope>
    <source>
        <strain evidence="2">ChiBcolR7-354</strain>
    </source>
</reference>
<sequence>MADRVLPGPVDGTACIREAVCIHTKKIFDSCRDKDCIEDLRVYPTVGSQVYIDAAFSVRPKSAELLYVEVSVEPITFNKGYYTVDVTYFYKINGETFPGANPITGLAIFDKRVMLYGSGAGVKTFTSDPCAYGCEADGLPTAVVESVDPIALHLKIVDPSDCCICPCSEGREIPADIIARFGESLVTSDTVRRLYVTLGQFSIIRLERDTQLLIPAYDYCVPEKDCQCSTQDDPCTVFSQIRFPIEEFFPPDSSDLSDTTTTTTTSTTNSAS</sequence>
<evidence type="ECO:0000313" key="2">
    <source>
        <dbReference type="EMBL" id="HIQ79307.1"/>
    </source>
</evidence>
<dbReference type="Proteomes" id="UP000824262">
    <property type="component" value="Unassembled WGS sequence"/>
</dbReference>